<evidence type="ECO:0000313" key="2">
    <source>
        <dbReference type="EMBL" id="KAK4497222.1"/>
    </source>
</evidence>
<organism evidence="2 3">
    <name type="scientific">Zasmidium cellare</name>
    <name type="common">Wine cellar mold</name>
    <name type="synonym">Racodium cellare</name>
    <dbReference type="NCBI Taxonomy" id="395010"/>
    <lineage>
        <taxon>Eukaryota</taxon>
        <taxon>Fungi</taxon>
        <taxon>Dikarya</taxon>
        <taxon>Ascomycota</taxon>
        <taxon>Pezizomycotina</taxon>
        <taxon>Dothideomycetes</taxon>
        <taxon>Dothideomycetidae</taxon>
        <taxon>Mycosphaerellales</taxon>
        <taxon>Mycosphaerellaceae</taxon>
        <taxon>Zasmidium</taxon>
    </lineage>
</organism>
<name>A0ABR0E704_ZASCE</name>
<dbReference type="EMBL" id="JAXOVC010000009">
    <property type="protein sequence ID" value="KAK4497222.1"/>
    <property type="molecule type" value="Genomic_DNA"/>
</dbReference>
<feature type="compositionally biased region" description="Polar residues" evidence="1">
    <location>
        <begin position="50"/>
        <end position="75"/>
    </location>
</feature>
<proteinExistence type="predicted"/>
<feature type="compositionally biased region" description="Polar residues" evidence="1">
    <location>
        <begin position="16"/>
        <end position="26"/>
    </location>
</feature>
<feature type="region of interest" description="Disordered" evidence="1">
    <location>
        <begin position="1"/>
        <end position="92"/>
    </location>
</feature>
<protein>
    <recommendedName>
        <fullName evidence="4">BTB domain-containing protein</fullName>
    </recommendedName>
</protein>
<evidence type="ECO:0008006" key="4">
    <source>
        <dbReference type="Google" id="ProtNLM"/>
    </source>
</evidence>
<dbReference type="InterPro" id="IPR011333">
    <property type="entry name" value="SKP1/BTB/POZ_sf"/>
</dbReference>
<evidence type="ECO:0000256" key="1">
    <source>
        <dbReference type="SAM" id="MobiDB-lite"/>
    </source>
</evidence>
<reference evidence="2 3" key="1">
    <citation type="journal article" date="2023" name="G3 (Bethesda)">
        <title>A chromosome-level genome assembly of Zasmidium syzygii isolated from banana leaves.</title>
        <authorList>
            <person name="van Westerhoven A.C."/>
            <person name="Mehrabi R."/>
            <person name="Talebi R."/>
            <person name="Steentjes M.B.F."/>
            <person name="Corcolon B."/>
            <person name="Chong P.A."/>
            <person name="Kema G.H.J."/>
            <person name="Seidl M.F."/>
        </authorList>
    </citation>
    <scope>NUCLEOTIDE SEQUENCE [LARGE SCALE GENOMIC DNA]</scope>
    <source>
        <strain evidence="2 3">P124</strain>
    </source>
</reference>
<dbReference type="PANTHER" id="PTHR47843:SF2">
    <property type="entry name" value="BTB DOMAIN-CONTAINING PROTEIN"/>
    <property type="match status" value="1"/>
</dbReference>
<gene>
    <name evidence="2" type="ORF">PRZ48_011672</name>
</gene>
<dbReference type="Proteomes" id="UP001305779">
    <property type="component" value="Unassembled WGS sequence"/>
</dbReference>
<dbReference type="PANTHER" id="PTHR47843">
    <property type="entry name" value="BTB DOMAIN-CONTAINING PROTEIN-RELATED"/>
    <property type="match status" value="1"/>
</dbReference>
<evidence type="ECO:0000313" key="3">
    <source>
        <dbReference type="Proteomes" id="UP001305779"/>
    </source>
</evidence>
<dbReference type="CDD" id="cd18186">
    <property type="entry name" value="BTB_POZ_ZBTB_KLHL-like"/>
    <property type="match status" value="1"/>
</dbReference>
<dbReference type="Gene3D" id="3.30.710.10">
    <property type="entry name" value="Potassium Channel Kv1.1, Chain A"/>
    <property type="match status" value="1"/>
</dbReference>
<feature type="compositionally biased region" description="Low complexity" evidence="1">
    <location>
        <begin position="29"/>
        <end position="41"/>
    </location>
</feature>
<keyword evidence="3" id="KW-1185">Reference proteome</keyword>
<sequence>MSLFGAQSVPAETRPSRPQTTTSVWGQPTGISTSASGATSTLPNRGSAFGQANGTPTNASGATSTPANRGVTTAPVQGGLFGSSTLGPKPVHDPRTLVARNFDARDTIVEVSVGEPATIFHIHRSVLLRSSDFLQTKAKPEWSKGEATVNLPGHPSVAFNIYSKWLYSGSILSRTSFGLFGSAPKEDSEWACLAHAFALGEELMDTEFKDTIMDALRAKAQSYNGESIWPVAANVVRIIYDGTPAQSPARKFIVDIYHSHADATALDSTDGFPAEFLLDLSRISLSRRIKTKMTEPGACSTTSCVYHEHGKEGKCYVNRKL</sequence>
<comment type="caution">
    <text evidence="2">The sequence shown here is derived from an EMBL/GenBank/DDBJ whole genome shotgun (WGS) entry which is preliminary data.</text>
</comment>
<accession>A0ABR0E704</accession>